<protein>
    <submittedName>
        <fullName evidence="2">Uncharacterized protein</fullName>
    </submittedName>
</protein>
<feature type="compositionally biased region" description="Polar residues" evidence="1">
    <location>
        <begin position="824"/>
        <end position="837"/>
    </location>
</feature>
<feature type="region of interest" description="Disordered" evidence="1">
    <location>
        <begin position="824"/>
        <end position="843"/>
    </location>
</feature>
<feature type="compositionally biased region" description="Acidic residues" evidence="1">
    <location>
        <begin position="613"/>
        <end position="628"/>
    </location>
</feature>
<feature type="region of interest" description="Disordered" evidence="1">
    <location>
        <begin position="1106"/>
        <end position="1128"/>
    </location>
</feature>
<comment type="caution">
    <text evidence="2">The sequence shown here is derived from an EMBL/GenBank/DDBJ whole genome shotgun (WGS) entry which is preliminary data.</text>
</comment>
<evidence type="ECO:0000313" key="3">
    <source>
        <dbReference type="Proteomes" id="UP000887226"/>
    </source>
</evidence>
<feature type="compositionally biased region" description="Basic residues" evidence="1">
    <location>
        <begin position="284"/>
        <end position="297"/>
    </location>
</feature>
<feature type="compositionally biased region" description="Polar residues" evidence="1">
    <location>
        <begin position="1108"/>
        <end position="1121"/>
    </location>
</feature>
<keyword evidence="3" id="KW-1185">Reference proteome</keyword>
<proteinExistence type="predicted"/>
<dbReference type="EMBL" id="MU254314">
    <property type="protein sequence ID" value="KAG9240903.1"/>
    <property type="molecule type" value="Genomic_DNA"/>
</dbReference>
<name>A0A9P7YXH0_9HELO</name>
<accession>A0A9P7YXH0</accession>
<feature type="compositionally biased region" description="Polar residues" evidence="1">
    <location>
        <begin position="118"/>
        <end position="130"/>
    </location>
</feature>
<gene>
    <name evidence="2" type="ORF">BJ878DRAFT_570641</name>
</gene>
<organism evidence="2 3">
    <name type="scientific">Calycina marina</name>
    <dbReference type="NCBI Taxonomy" id="1763456"/>
    <lineage>
        <taxon>Eukaryota</taxon>
        <taxon>Fungi</taxon>
        <taxon>Dikarya</taxon>
        <taxon>Ascomycota</taxon>
        <taxon>Pezizomycotina</taxon>
        <taxon>Leotiomycetes</taxon>
        <taxon>Helotiales</taxon>
        <taxon>Pezizellaceae</taxon>
        <taxon>Calycina</taxon>
    </lineage>
</organism>
<feature type="compositionally biased region" description="Polar residues" evidence="1">
    <location>
        <begin position="243"/>
        <end position="254"/>
    </location>
</feature>
<dbReference type="AlphaFoldDB" id="A0A9P7YXH0"/>
<feature type="compositionally biased region" description="Basic residues" evidence="1">
    <location>
        <begin position="264"/>
        <end position="274"/>
    </location>
</feature>
<feature type="region of interest" description="Disordered" evidence="1">
    <location>
        <begin position="98"/>
        <end position="151"/>
    </location>
</feature>
<evidence type="ECO:0000313" key="2">
    <source>
        <dbReference type="EMBL" id="KAG9240903.1"/>
    </source>
</evidence>
<feature type="region of interest" description="Disordered" evidence="1">
    <location>
        <begin position="507"/>
        <end position="567"/>
    </location>
</feature>
<feature type="region of interest" description="Disordered" evidence="1">
    <location>
        <begin position="378"/>
        <end position="403"/>
    </location>
</feature>
<dbReference type="OrthoDB" id="3561972at2759"/>
<evidence type="ECO:0000256" key="1">
    <source>
        <dbReference type="SAM" id="MobiDB-lite"/>
    </source>
</evidence>
<dbReference type="Proteomes" id="UP000887226">
    <property type="component" value="Unassembled WGS sequence"/>
</dbReference>
<reference evidence="2" key="1">
    <citation type="journal article" date="2021" name="IMA Fungus">
        <title>Genomic characterization of three marine fungi, including Emericellopsis atlantica sp. nov. with signatures of a generalist lifestyle and marine biomass degradation.</title>
        <authorList>
            <person name="Hagestad O.C."/>
            <person name="Hou L."/>
            <person name="Andersen J.H."/>
            <person name="Hansen E.H."/>
            <person name="Altermark B."/>
            <person name="Li C."/>
            <person name="Kuhnert E."/>
            <person name="Cox R.J."/>
            <person name="Crous P.W."/>
            <person name="Spatafora J.W."/>
            <person name="Lail K."/>
            <person name="Amirebrahimi M."/>
            <person name="Lipzen A."/>
            <person name="Pangilinan J."/>
            <person name="Andreopoulos W."/>
            <person name="Hayes R.D."/>
            <person name="Ng V."/>
            <person name="Grigoriev I.V."/>
            <person name="Jackson S.A."/>
            <person name="Sutton T.D.S."/>
            <person name="Dobson A.D.W."/>
            <person name="Rama T."/>
        </authorList>
    </citation>
    <scope>NUCLEOTIDE SEQUENCE</scope>
    <source>
        <strain evidence="2">TRa3180A</strain>
    </source>
</reference>
<feature type="region of interest" description="Disordered" evidence="1">
    <location>
        <begin position="226"/>
        <end position="304"/>
    </location>
</feature>
<feature type="region of interest" description="Disordered" evidence="1">
    <location>
        <begin position="604"/>
        <end position="644"/>
    </location>
</feature>
<feature type="compositionally biased region" description="Polar residues" evidence="1">
    <location>
        <begin position="507"/>
        <end position="523"/>
    </location>
</feature>
<sequence>MAPYDTPARSRTLRIYSNKHKITPKHSTLDLGKFSSSENLRKAVSITTIDDKTGHVSNPVYRANIPPAFHPTNNENELLYTPSENLLVKRVGQLQSARATTDELQSSVPSKSDDDSSHLSATPGSNLSSERSARKRKHDILGKAGKTPEQQALLDEGLAEMRRRYARKQSMKMNRDFQSYTTKTPTTNSVMDEGSHHDEVDDIRAAAPRFPSVLDELDMDVLNIGEISPNSPSQSHLGWDGGDQNTLGAPNSRCNQDDLDYRHKAPKKHKRVATKHNPSSHSSAKTRRKVPSKRKGKIVRDIPPGGLAIVGERLEDSQPDEGEPLELSQDPISQLSEHLEGSGHVKRKQNYMVKFPQQPRGTLEIDYYDNFRMPQVQALSPKSRQRDKLESIGDGFEGDEARPIGKTLPFRKAHRPSSNVIARNQLPMLTLATHKNFESIVIDDLVYRTPRQTLKKESRIVEENELSPMFLHNESDSGELVTHTATLDQLAELLMPPEATKLSIRRTSTMVSQPQSSLMTPMISSPIKEDQAMVPRRKSVKFAQSPKSDGVPQPHRHGVSQNLPRRELTLSQKLKLSAPVPRPASDEQGAKLSAEEQLRMVVSKKRVSRYDSDSDEEDLYLEESDTETDDGKIDADIDDENDDGELIVQDEQRHRPDEDGKFEEVALINGKNQAEGGSSIHTVGGEPFSCIGIDDEEPSDSHLLEDLAEELQEEGASTYPRKQKTSARELRNDPKEHLLVEVPEVAEVSVSISQILAVKIQSHFDAGADPQNHPSSADTGAKGSYQAGILEPYTPDLKLRELVDRQKSIVSQWGKFYGLEGAEQSVTERPPTISQRTPIPGRDGQATISYANENHDSHCNVFGLAENNSAVEESDWRPRPPKESRVLMEVDDEIVDSPTPMHLRTIKSSERPAATNHCHPLQNRRSSRLQSSMLSLPLTRIRRQSAVLKSPEFAATQTQRSIELGGASQIAIYSQTTEPSISQALGQPGSQQASLRLPSPFIAETQDMGPPQAYHQIQESEELSYSQRTYTPPSSVVYDQVADYFDRSQNIFQQPVLGFRNMQRSKSMFTPSQFKQPTRIGVTMSCSTSMSSGMAQLLSSSSLANLSEGRNSNASSRSMSLLPNRRSGAPVKLDQLARKASQIMGTIPSSSARRRHTSVLGIPHLLTIPAGK</sequence>